<comment type="similarity">
    <text evidence="1">Belongs to the Speedy/Ringo family.</text>
</comment>
<dbReference type="PANTHER" id="PTHR31545:SF4">
    <property type="entry name" value="SPEEDY PROTEIN A"/>
    <property type="match status" value="1"/>
</dbReference>
<dbReference type="OrthoDB" id="9442170at2759"/>
<dbReference type="GeneTree" id="ENSGT00940000154524"/>
<evidence type="ECO:0000313" key="3">
    <source>
        <dbReference type="Ensembl" id="ENSLLEP00000019176.1"/>
    </source>
</evidence>
<reference evidence="3" key="1">
    <citation type="submission" date="2025-08" db="UniProtKB">
        <authorList>
            <consortium name="Ensembl"/>
        </authorList>
    </citation>
    <scope>IDENTIFICATION</scope>
</reference>
<dbReference type="AlphaFoldDB" id="A0A8C5MZ34"/>
<dbReference type="InterPro" id="IPR020984">
    <property type="entry name" value="Speedy"/>
</dbReference>
<dbReference type="PANTHER" id="PTHR31545">
    <property type="entry name" value="SEEDY PROTEIN A/C FAMILY MEMBER"/>
    <property type="match status" value="1"/>
</dbReference>
<sequence>MAHNLSCCHTPSTVTVHMKNGSRPFQSINLKRTRLRESQGSSERNSCNGSIKWIKGPCLVIQRKEMTAFLKLFDDDLIQDFLWMDCCCKIADKYLLAMTFVYFKRAGFIISEHTRHNFFVALYLANTMEEDEEQAKYEIFPWALGRSWKKLFPEFLKSRDELWAKIDYRAVVSRRCCEEVMAIAPTHYIWQRERSVHHSGAIRNYGKECTDYPRGPSATPQDCSLCGKKGRYIDLGLSSSSSSSSGTTLQMMSHIVPQDASRSSGNKTVMDVPRSNYYSNGIQGRSEMRGCLVYQDRSIEWFTRNEE</sequence>
<keyword evidence="4" id="KW-1185">Reference proteome</keyword>
<evidence type="ECO:0000256" key="2">
    <source>
        <dbReference type="ARBA" id="ARBA00023306"/>
    </source>
</evidence>
<dbReference type="GO" id="GO:0019901">
    <property type="term" value="F:protein kinase binding"/>
    <property type="evidence" value="ECO:0007669"/>
    <property type="project" value="InterPro"/>
</dbReference>
<dbReference type="Pfam" id="PF11357">
    <property type="entry name" value="Spy1"/>
    <property type="match status" value="1"/>
</dbReference>
<dbReference type="Proteomes" id="UP000694569">
    <property type="component" value="Unplaced"/>
</dbReference>
<accession>A0A8C5MZ34</accession>
<reference evidence="3" key="2">
    <citation type="submission" date="2025-09" db="UniProtKB">
        <authorList>
            <consortium name="Ensembl"/>
        </authorList>
    </citation>
    <scope>IDENTIFICATION</scope>
</reference>
<proteinExistence type="inferred from homology"/>
<dbReference type="InterPro" id="IPR052316">
    <property type="entry name" value="Speedy-Ringo_regulator"/>
</dbReference>
<name>A0A8C5MZ34_9ANUR</name>
<protein>
    <submittedName>
        <fullName evidence="3">Speedy/RINGO cell cycle regulator family member A</fullName>
    </submittedName>
</protein>
<evidence type="ECO:0000313" key="4">
    <source>
        <dbReference type="Proteomes" id="UP000694569"/>
    </source>
</evidence>
<keyword evidence="2" id="KW-0131">Cell cycle</keyword>
<evidence type="ECO:0000256" key="1">
    <source>
        <dbReference type="ARBA" id="ARBA00010932"/>
    </source>
</evidence>
<organism evidence="3 4">
    <name type="scientific">Leptobrachium leishanense</name>
    <name type="common">Leishan spiny toad</name>
    <dbReference type="NCBI Taxonomy" id="445787"/>
    <lineage>
        <taxon>Eukaryota</taxon>
        <taxon>Metazoa</taxon>
        <taxon>Chordata</taxon>
        <taxon>Craniata</taxon>
        <taxon>Vertebrata</taxon>
        <taxon>Euteleostomi</taxon>
        <taxon>Amphibia</taxon>
        <taxon>Batrachia</taxon>
        <taxon>Anura</taxon>
        <taxon>Pelobatoidea</taxon>
        <taxon>Megophryidae</taxon>
        <taxon>Leptobrachium</taxon>
    </lineage>
</organism>
<gene>
    <name evidence="3" type="primary">SPDYA</name>
</gene>
<dbReference type="Ensembl" id="ENSLLET00000019930.1">
    <property type="protein sequence ID" value="ENSLLEP00000019176.1"/>
    <property type="gene ID" value="ENSLLEG00000012128.1"/>
</dbReference>